<evidence type="ECO:0000313" key="1">
    <source>
        <dbReference type="EMBL" id="KOS13168.1"/>
    </source>
</evidence>
<comment type="caution">
    <text evidence="1">The sequence shown here is derived from an EMBL/GenBank/DDBJ whole genome shotgun (WGS) entry which is preliminary data.</text>
</comment>
<dbReference type="GeneID" id="28727875"/>
<dbReference type="Proteomes" id="UP000037751">
    <property type="component" value="Unassembled WGS sequence"/>
</dbReference>
<protein>
    <submittedName>
        <fullName evidence="1">Uncharacterized protein</fullName>
    </submittedName>
</protein>
<sequence length="337" mass="37633">MTACIAEAGGGLPWNVWQEILLYAVYQDPCGARRAAIRLAPTCRAWFTLMYSRIVLPTLYLHTPRHAIQCAQALASNQLGLGAIAQQVTRAIYIRDTEQRPALYDDAMHTRRLATTLHHPPKMLQAHNGDGLDMSHTRATLQQITCLQSAWAGDVNDTLWLPCPAPWQALTHVQLHGPRFRCTPRVARALAHLPTLTHLALVLPTVLDEQGGRDARPVLQILCTEAQTLQCLLVLGHDEPHWMGATRHIRPALPYLTRPATLPSLRCGLITAMRLDDKEWQPGTRAHASVFSAWMMQRMRQGTHWSFLDARDPGMDDTMAYDVASFVVPPAIDTPVH</sequence>
<accession>A0A0M8MK43</accession>
<name>A0A0M8MK43_9BASI</name>
<dbReference type="OrthoDB" id="3360290at2759"/>
<gene>
    <name evidence="1" type="ORF">Malapachy_1496</name>
</gene>
<dbReference type="RefSeq" id="XP_017990800.1">
    <property type="nucleotide sequence ID" value="XM_018136000.1"/>
</dbReference>
<keyword evidence="2" id="KW-1185">Reference proteome</keyword>
<dbReference type="AlphaFoldDB" id="A0A0M8MK43"/>
<proteinExistence type="predicted"/>
<dbReference type="EMBL" id="LGAV01000007">
    <property type="protein sequence ID" value="KOS13168.1"/>
    <property type="molecule type" value="Genomic_DNA"/>
</dbReference>
<evidence type="ECO:0000313" key="2">
    <source>
        <dbReference type="Proteomes" id="UP000037751"/>
    </source>
</evidence>
<organism evidence="1 2">
    <name type="scientific">Malassezia pachydermatis</name>
    <dbReference type="NCBI Taxonomy" id="77020"/>
    <lineage>
        <taxon>Eukaryota</taxon>
        <taxon>Fungi</taxon>
        <taxon>Dikarya</taxon>
        <taxon>Basidiomycota</taxon>
        <taxon>Ustilaginomycotina</taxon>
        <taxon>Malasseziomycetes</taxon>
        <taxon>Malasseziales</taxon>
        <taxon>Malasseziaceae</taxon>
        <taxon>Malassezia</taxon>
    </lineage>
</organism>
<dbReference type="VEuPathDB" id="FungiDB:Malapachy_1496"/>
<reference evidence="1 2" key="1">
    <citation type="submission" date="2015-07" db="EMBL/GenBank/DDBJ databases">
        <title>Draft Genome Sequence of Malassezia furfur CBS1878 and Malassezia pachydermatis CBS1879.</title>
        <authorList>
            <person name="Triana S."/>
            <person name="Ohm R."/>
            <person name="Gonzalez A."/>
            <person name="DeCock H."/>
            <person name="Restrepo S."/>
            <person name="Celis A."/>
        </authorList>
    </citation>
    <scope>NUCLEOTIDE SEQUENCE [LARGE SCALE GENOMIC DNA]</scope>
    <source>
        <strain evidence="1 2">CBS 1879</strain>
    </source>
</reference>